<comment type="caution">
    <text evidence="1">The sequence shown here is derived from an EMBL/GenBank/DDBJ whole genome shotgun (WGS) entry which is preliminary data.</text>
</comment>
<dbReference type="Gene3D" id="3.60.10.10">
    <property type="entry name" value="Endonuclease/exonuclease/phosphatase"/>
    <property type="match status" value="1"/>
</dbReference>
<dbReference type="InterPro" id="IPR036691">
    <property type="entry name" value="Endo/exonu/phosph_ase_sf"/>
</dbReference>
<reference evidence="2" key="1">
    <citation type="journal article" date="2019" name="Int. J. Syst. Evol. Microbiol.">
        <title>The Global Catalogue of Microorganisms (GCM) 10K type strain sequencing project: providing services to taxonomists for standard genome sequencing and annotation.</title>
        <authorList>
            <consortium name="The Broad Institute Genomics Platform"/>
            <consortium name="The Broad Institute Genome Sequencing Center for Infectious Disease"/>
            <person name="Wu L."/>
            <person name="Ma J."/>
        </authorList>
    </citation>
    <scope>NUCLEOTIDE SEQUENCE [LARGE SCALE GENOMIC DNA]</scope>
    <source>
        <strain evidence="2">CECT 8010</strain>
    </source>
</reference>
<protein>
    <recommendedName>
        <fullName evidence="3">Endonuclease/exonuclease/phosphatase family protein</fullName>
    </recommendedName>
</protein>
<name>A0ABV8PZA0_9BACT</name>
<evidence type="ECO:0000313" key="1">
    <source>
        <dbReference type="EMBL" id="MFC4233208.1"/>
    </source>
</evidence>
<dbReference type="SUPFAM" id="SSF56219">
    <property type="entry name" value="DNase I-like"/>
    <property type="match status" value="1"/>
</dbReference>
<dbReference type="RefSeq" id="WP_379015394.1">
    <property type="nucleotide sequence ID" value="NZ_JBHSDC010000029.1"/>
</dbReference>
<accession>A0ABV8PZA0</accession>
<dbReference type="EMBL" id="JBHSDC010000029">
    <property type="protein sequence ID" value="MFC4233208.1"/>
    <property type="molecule type" value="Genomic_DNA"/>
</dbReference>
<proteinExistence type="predicted"/>
<sequence>MKIYQTLAILLFLSIGILLSCSKNNSNNGGTQPNKVDTTPLPNTVAKWDTLRVMAYNILYFGDGCQGTTPVLDGYFQTIMKYAQPDILSCEKVEAFYPVAGAFGNVADELLNNGLNTVFPNQYAYATPTNASNGKNMNILFYNKQKLSYVKTQTLVTNVTDFNIYKLFYNDVNLSITHDTTFLYVVLNHTQSGSSSAIRDQQVAQEMTALRTKFLYFPNLINMGDFNTASSLEAGYQTIVTGADSTTVMSDPPYAPDGLLKYPGNWDLAPSSVAPYLTTSTRASASIPNTCGTSGGAKGWYDHIFISPWLIKGSNYMTYIPGSYQTIGNDGNRLGVDINASIPTVNTAAPTPVINALFQFSNKYPVMIKLAVKANRNAVSLTDPVERN</sequence>
<organism evidence="1 2">
    <name type="scientific">Parasediminibacterium paludis</name>
    <dbReference type="NCBI Taxonomy" id="908966"/>
    <lineage>
        <taxon>Bacteria</taxon>
        <taxon>Pseudomonadati</taxon>
        <taxon>Bacteroidota</taxon>
        <taxon>Chitinophagia</taxon>
        <taxon>Chitinophagales</taxon>
        <taxon>Chitinophagaceae</taxon>
        <taxon>Parasediminibacterium</taxon>
    </lineage>
</organism>
<evidence type="ECO:0000313" key="2">
    <source>
        <dbReference type="Proteomes" id="UP001595906"/>
    </source>
</evidence>
<gene>
    <name evidence="1" type="ORF">ACFOW1_15005</name>
</gene>
<keyword evidence="2" id="KW-1185">Reference proteome</keyword>
<dbReference type="Proteomes" id="UP001595906">
    <property type="component" value="Unassembled WGS sequence"/>
</dbReference>
<evidence type="ECO:0008006" key="3">
    <source>
        <dbReference type="Google" id="ProtNLM"/>
    </source>
</evidence>
<dbReference type="PROSITE" id="PS51257">
    <property type="entry name" value="PROKAR_LIPOPROTEIN"/>
    <property type="match status" value="1"/>
</dbReference>